<comment type="caution">
    <text evidence="1">The sequence shown here is derived from an EMBL/GenBank/DDBJ whole genome shotgun (WGS) entry which is preliminary data.</text>
</comment>
<accession>X1QLT8</accession>
<dbReference type="EMBL" id="BARV01040620">
    <property type="protein sequence ID" value="GAI55766.1"/>
    <property type="molecule type" value="Genomic_DNA"/>
</dbReference>
<name>X1QLT8_9ZZZZ</name>
<sequence length="40" mass="4448">TTSDLPGLQLGVSLNEKGAFGEIFINYLYIELVNFYHASI</sequence>
<evidence type="ECO:0000313" key="1">
    <source>
        <dbReference type="EMBL" id="GAI55766.1"/>
    </source>
</evidence>
<protein>
    <submittedName>
        <fullName evidence="1">Uncharacterized protein</fullName>
    </submittedName>
</protein>
<proteinExistence type="predicted"/>
<reference evidence="1" key="1">
    <citation type="journal article" date="2014" name="Front. Microbiol.">
        <title>High frequency of phylogenetically diverse reductive dehalogenase-homologous genes in deep subseafloor sedimentary metagenomes.</title>
        <authorList>
            <person name="Kawai M."/>
            <person name="Futagami T."/>
            <person name="Toyoda A."/>
            <person name="Takaki Y."/>
            <person name="Nishi S."/>
            <person name="Hori S."/>
            <person name="Arai W."/>
            <person name="Tsubouchi T."/>
            <person name="Morono Y."/>
            <person name="Uchiyama I."/>
            <person name="Ito T."/>
            <person name="Fujiyama A."/>
            <person name="Inagaki F."/>
            <person name="Takami H."/>
        </authorList>
    </citation>
    <scope>NUCLEOTIDE SEQUENCE</scope>
    <source>
        <strain evidence="1">Expedition CK06-06</strain>
    </source>
</reference>
<dbReference type="AlphaFoldDB" id="X1QLT8"/>
<gene>
    <name evidence="1" type="ORF">S06H3_61831</name>
</gene>
<feature type="non-terminal residue" evidence="1">
    <location>
        <position position="1"/>
    </location>
</feature>
<organism evidence="1">
    <name type="scientific">marine sediment metagenome</name>
    <dbReference type="NCBI Taxonomy" id="412755"/>
    <lineage>
        <taxon>unclassified sequences</taxon>
        <taxon>metagenomes</taxon>
        <taxon>ecological metagenomes</taxon>
    </lineage>
</organism>